<feature type="transmembrane region" description="Helical" evidence="8">
    <location>
        <begin position="366"/>
        <end position="384"/>
    </location>
</feature>
<dbReference type="AlphaFoldDB" id="A0A4R3KTC8"/>
<accession>A0A4R3KTC8</accession>
<dbReference type="RefSeq" id="WP_132128967.1">
    <property type="nucleotide sequence ID" value="NZ_CP042432.1"/>
</dbReference>
<keyword evidence="3" id="KW-0050">Antiport</keyword>
<feature type="transmembrane region" description="Helical" evidence="8">
    <location>
        <begin position="95"/>
        <end position="118"/>
    </location>
</feature>
<reference evidence="11 12" key="1">
    <citation type="submission" date="2019-03" db="EMBL/GenBank/DDBJ databases">
        <title>Genomic Encyclopedia of Type Strains, Phase IV (KMG-IV): sequencing the most valuable type-strain genomes for metagenomic binning, comparative biology and taxonomic classification.</title>
        <authorList>
            <person name="Goeker M."/>
        </authorList>
    </citation>
    <scope>NUCLEOTIDE SEQUENCE [LARGE SCALE GENOMIC DNA]</scope>
    <source>
        <strain evidence="11 12">DSM 21100</strain>
    </source>
</reference>
<feature type="transmembrane region" description="Helical" evidence="8">
    <location>
        <begin position="124"/>
        <end position="142"/>
    </location>
</feature>
<dbReference type="InterPro" id="IPR006153">
    <property type="entry name" value="Cation/H_exchanger_TM"/>
</dbReference>
<dbReference type="EMBL" id="SMAD01000004">
    <property type="protein sequence ID" value="TCS87889.1"/>
    <property type="molecule type" value="Genomic_DNA"/>
</dbReference>
<evidence type="ECO:0000259" key="10">
    <source>
        <dbReference type="Pfam" id="PF00999"/>
    </source>
</evidence>
<feature type="transmembrane region" description="Helical" evidence="8">
    <location>
        <begin position="187"/>
        <end position="214"/>
    </location>
</feature>
<evidence type="ECO:0000313" key="11">
    <source>
        <dbReference type="EMBL" id="TCS87889.1"/>
    </source>
</evidence>
<dbReference type="Proteomes" id="UP000295807">
    <property type="component" value="Unassembled WGS sequence"/>
</dbReference>
<dbReference type="PANTHER" id="PTHR43562:SF4">
    <property type="entry name" value="NA(+)_H(+) ANTIPORTER NHAS5"/>
    <property type="match status" value="1"/>
</dbReference>
<name>A0A4R3KTC8_9SPHI</name>
<keyword evidence="12" id="KW-1185">Reference proteome</keyword>
<organism evidence="11 12">
    <name type="scientific">Anseongella ginsenosidimutans</name>
    <dbReference type="NCBI Taxonomy" id="496056"/>
    <lineage>
        <taxon>Bacteria</taxon>
        <taxon>Pseudomonadati</taxon>
        <taxon>Bacteroidota</taxon>
        <taxon>Sphingobacteriia</taxon>
        <taxon>Sphingobacteriales</taxon>
        <taxon>Sphingobacteriaceae</taxon>
        <taxon>Anseongella</taxon>
    </lineage>
</organism>
<evidence type="ECO:0000313" key="12">
    <source>
        <dbReference type="Proteomes" id="UP000295807"/>
    </source>
</evidence>
<comment type="caution">
    <text evidence="11">The sequence shown here is derived from an EMBL/GenBank/DDBJ whole genome shotgun (WGS) entry which is preliminary data.</text>
</comment>
<comment type="subcellular location">
    <subcellularLocation>
        <location evidence="1">Membrane</location>
        <topology evidence="1">Multi-pass membrane protein</topology>
    </subcellularLocation>
</comment>
<dbReference type="Pfam" id="PF00582">
    <property type="entry name" value="Usp"/>
    <property type="match status" value="1"/>
</dbReference>
<feature type="transmembrane region" description="Helical" evidence="8">
    <location>
        <begin position="303"/>
        <end position="325"/>
    </location>
</feature>
<proteinExistence type="predicted"/>
<evidence type="ECO:0000256" key="2">
    <source>
        <dbReference type="ARBA" id="ARBA00022448"/>
    </source>
</evidence>
<dbReference type="GO" id="GO:1902600">
    <property type="term" value="P:proton transmembrane transport"/>
    <property type="evidence" value="ECO:0007669"/>
    <property type="project" value="InterPro"/>
</dbReference>
<dbReference type="Gene3D" id="1.20.1530.20">
    <property type="match status" value="1"/>
</dbReference>
<dbReference type="InterPro" id="IPR014729">
    <property type="entry name" value="Rossmann-like_a/b/a_fold"/>
</dbReference>
<keyword evidence="6" id="KW-0406">Ion transport</keyword>
<evidence type="ECO:0000256" key="5">
    <source>
        <dbReference type="ARBA" id="ARBA00022989"/>
    </source>
</evidence>
<evidence type="ECO:0000256" key="8">
    <source>
        <dbReference type="SAM" id="Phobius"/>
    </source>
</evidence>
<dbReference type="SUPFAM" id="SSF52402">
    <property type="entry name" value="Adenine nucleotide alpha hydrolases-like"/>
    <property type="match status" value="1"/>
</dbReference>
<dbReference type="Pfam" id="PF00999">
    <property type="entry name" value="Na_H_Exchanger"/>
    <property type="match status" value="1"/>
</dbReference>
<feature type="transmembrane region" description="Helical" evidence="8">
    <location>
        <begin position="15"/>
        <end position="32"/>
    </location>
</feature>
<sequence>MLLLFDFSLPLTDPVLVFSLVLFIILFSPIILKRLRIPSLLGLILAGILVGPNGFNILMLDSSIVLFGTVGLLYIMFLAGLELDMNEFKKSRHRSVIFGLLTFAIPMLVGLPVCYFLLDFDPVASVLISSMFATHTMVAYPIASRFGITKNEAVTISVGGTIVADTLVLLILAVITGTTEGTLNTQFWIRLIISLAIFIAIVFIGFPIIGRWFFKKIEGEKTSQYIFVLAMVFLAGFLAELAGVEPIIGAFMAGLALNRLIPHTSTLMNRIEFVGSALFIPFFLINVGMMVDMTVIFSGQRALVVAGVLTVVAIFSKWLAAWVTQVVFKYSGVQRNLIFGLTSSRVAATLAVILIGYNLGIVNENVLNGTILLILVTCLIATFATESAARKLVILESNKKQELPEMHERILIPLANPATVEERIDYALYISDKASSEPIYPLAVVRDDEEAREKLLESGKMLEKALKHASAAETPVELLTRVDLNVSNGIVRAAKEHLITHIIMGWVERSATDRFFGSILDNLLNGSGQMVSVVRFNQPLNTLRRMVLVVPRNAQLEAGFNRWIKKVKNLSRQSGADMIVYCHGDLNNLLRNLLVEKKPAVSAVFKSLDDLDDILVVSKDLKEDDMLVVVCARRGTISYQSNMDIIPSKVNRHFPGNNIIIIFPEQNSDLNYPRFESEGFEISPIQENLERISKLGRSMRKMFKS</sequence>
<dbReference type="GO" id="GO:0015297">
    <property type="term" value="F:antiporter activity"/>
    <property type="evidence" value="ECO:0007669"/>
    <property type="project" value="UniProtKB-KW"/>
</dbReference>
<keyword evidence="4 8" id="KW-0812">Transmembrane</keyword>
<feature type="transmembrane region" description="Helical" evidence="8">
    <location>
        <begin position="154"/>
        <end position="175"/>
    </location>
</feature>
<feature type="transmembrane region" description="Helical" evidence="8">
    <location>
        <begin position="226"/>
        <end position="253"/>
    </location>
</feature>
<feature type="domain" description="Cation/H+ exchanger transmembrane" evidence="10">
    <location>
        <begin position="23"/>
        <end position="386"/>
    </location>
</feature>
<evidence type="ECO:0000259" key="9">
    <source>
        <dbReference type="Pfam" id="PF00582"/>
    </source>
</evidence>
<keyword evidence="7 8" id="KW-0472">Membrane</keyword>
<protein>
    <submittedName>
        <fullName evidence="11">Transporter (CPA2 family)</fullName>
    </submittedName>
</protein>
<evidence type="ECO:0000256" key="6">
    <source>
        <dbReference type="ARBA" id="ARBA00023065"/>
    </source>
</evidence>
<feature type="transmembrane region" description="Helical" evidence="8">
    <location>
        <begin position="273"/>
        <end position="291"/>
    </location>
</feature>
<dbReference type="GO" id="GO:0016020">
    <property type="term" value="C:membrane"/>
    <property type="evidence" value="ECO:0007669"/>
    <property type="project" value="UniProtKB-SubCell"/>
</dbReference>
<feature type="transmembrane region" description="Helical" evidence="8">
    <location>
        <begin position="337"/>
        <end position="359"/>
    </location>
</feature>
<feature type="transmembrane region" description="Helical" evidence="8">
    <location>
        <begin position="64"/>
        <end position="83"/>
    </location>
</feature>
<feature type="transmembrane region" description="Helical" evidence="8">
    <location>
        <begin position="39"/>
        <end position="58"/>
    </location>
</feature>
<dbReference type="InterPro" id="IPR006016">
    <property type="entry name" value="UspA"/>
</dbReference>
<dbReference type="InterPro" id="IPR038770">
    <property type="entry name" value="Na+/solute_symporter_sf"/>
</dbReference>
<feature type="domain" description="UspA" evidence="9">
    <location>
        <begin position="427"/>
        <end position="535"/>
    </location>
</feature>
<evidence type="ECO:0000256" key="4">
    <source>
        <dbReference type="ARBA" id="ARBA00022692"/>
    </source>
</evidence>
<gene>
    <name evidence="11" type="ORF">EDD80_104240</name>
</gene>
<evidence type="ECO:0000256" key="1">
    <source>
        <dbReference type="ARBA" id="ARBA00004141"/>
    </source>
</evidence>
<evidence type="ECO:0000256" key="7">
    <source>
        <dbReference type="ARBA" id="ARBA00023136"/>
    </source>
</evidence>
<keyword evidence="2" id="KW-0813">Transport</keyword>
<evidence type="ECO:0000256" key="3">
    <source>
        <dbReference type="ARBA" id="ARBA00022449"/>
    </source>
</evidence>
<keyword evidence="5 8" id="KW-1133">Transmembrane helix</keyword>
<dbReference type="Gene3D" id="3.40.50.620">
    <property type="entry name" value="HUPs"/>
    <property type="match status" value="1"/>
</dbReference>
<dbReference type="OrthoDB" id="9793589at2"/>
<dbReference type="PANTHER" id="PTHR43562">
    <property type="entry name" value="NAPA-TYPE SODIUM/HYDROGEN ANTIPORTER"/>
    <property type="match status" value="1"/>
</dbReference>